<feature type="compositionally biased region" description="Gly residues" evidence="1">
    <location>
        <begin position="276"/>
        <end position="291"/>
    </location>
</feature>
<evidence type="ECO:0000256" key="1">
    <source>
        <dbReference type="SAM" id="MobiDB-lite"/>
    </source>
</evidence>
<dbReference type="SUPFAM" id="SSF51045">
    <property type="entry name" value="WW domain"/>
    <property type="match status" value="1"/>
</dbReference>
<feature type="region of interest" description="Disordered" evidence="1">
    <location>
        <begin position="1"/>
        <end position="218"/>
    </location>
</feature>
<dbReference type="InterPro" id="IPR001202">
    <property type="entry name" value="WW_dom"/>
</dbReference>
<evidence type="ECO:0000313" key="3">
    <source>
        <dbReference type="EMBL" id="EPE09341.1"/>
    </source>
</evidence>
<dbReference type="OrthoDB" id="2444812at2759"/>
<dbReference type="InterPro" id="IPR036020">
    <property type="entry name" value="WW_dom_sf"/>
</dbReference>
<organism evidence="3 4">
    <name type="scientific">Ophiostoma piceae (strain UAMH 11346)</name>
    <name type="common">Sap stain fungus</name>
    <dbReference type="NCBI Taxonomy" id="1262450"/>
    <lineage>
        <taxon>Eukaryota</taxon>
        <taxon>Fungi</taxon>
        <taxon>Dikarya</taxon>
        <taxon>Ascomycota</taxon>
        <taxon>Pezizomycotina</taxon>
        <taxon>Sordariomycetes</taxon>
        <taxon>Sordariomycetidae</taxon>
        <taxon>Ophiostomatales</taxon>
        <taxon>Ophiostomataceae</taxon>
        <taxon>Ophiostoma</taxon>
    </lineage>
</organism>
<dbReference type="HOGENOM" id="CLU_746336_0_0_1"/>
<feature type="compositionally biased region" description="Low complexity" evidence="1">
    <location>
        <begin position="136"/>
        <end position="172"/>
    </location>
</feature>
<dbReference type="Pfam" id="PF00397">
    <property type="entry name" value="WW"/>
    <property type="match status" value="1"/>
</dbReference>
<protein>
    <recommendedName>
        <fullName evidence="2">WW domain-containing protein</fullName>
    </recommendedName>
</protein>
<dbReference type="VEuPathDB" id="FungiDB:F503_07117"/>
<feature type="compositionally biased region" description="Polar residues" evidence="1">
    <location>
        <begin position="344"/>
        <end position="354"/>
    </location>
</feature>
<feature type="domain" description="WW" evidence="2">
    <location>
        <begin position="209"/>
        <end position="243"/>
    </location>
</feature>
<dbReference type="eggNOG" id="ENOG502R97N">
    <property type="taxonomic scope" value="Eukaryota"/>
</dbReference>
<feature type="compositionally biased region" description="Basic and acidic residues" evidence="1">
    <location>
        <begin position="118"/>
        <end position="135"/>
    </location>
</feature>
<evidence type="ECO:0000313" key="4">
    <source>
        <dbReference type="Proteomes" id="UP000016923"/>
    </source>
</evidence>
<gene>
    <name evidence="3" type="ORF">F503_07117</name>
</gene>
<dbReference type="AlphaFoldDB" id="S3CBK7"/>
<evidence type="ECO:0000259" key="2">
    <source>
        <dbReference type="PROSITE" id="PS50020"/>
    </source>
</evidence>
<feature type="region of interest" description="Disordered" evidence="1">
    <location>
        <begin position="341"/>
        <end position="367"/>
    </location>
</feature>
<dbReference type="STRING" id="1262450.S3CBK7"/>
<sequence>MIGRRSISIKPSPGEAAIHPAPCRDGVASSLSSNDSIAPFLSNPILDHKSGMSRQDGPSSRHPGGSLRSDDTTYEYYKTYNDYARSRRSPSPSKEPKSTSGAKDAKMTRSQSRASRISHHDDLLRPRAFNDESHSLCDSSDDSSNYGEITPRSSSRGRPSSTTSRGGPSIRSIKSPRAALNRFNTNIRRSPIPESPELSRDYKTPKGRPPLPPGWSPQFSAPHGRWFYYNKATGNSQWEAPGFEDKTLRGILSNKADSGGRLQVDDDDEGTKNSRGQGGGRGRDSGGGGGGGDHRGRLGGGKGSGSSRYAQPHRENSSLGTACLLLSIAGGIAAGTLLARGLQSKPSRMSMSESTVRRKKSNSSFSD</sequence>
<dbReference type="CDD" id="cd00201">
    <property type="entry name" value="WW"/>
    <property type="match status" value="1"/>
</dbReference>
<dbReference type="SMART" id="SM00456">
    <property type="entry name" value="WW"/>
    <property type="match status" value="1"/>
</dbReference>
<name>S3CBK7_OPHP1</name>
<reference evidence="3 4" key="1">
    <citation type="journal article" date="2013" name="BMC Genomics">
        <title>The genome and transcriptome of the pine saprophyte Ophiostoma piceae, and a comparison with the bark beetle-associated pine pathogen Grosmannia clavigera.</title>
        <authorList>
            <person name="Haridas S."/>
            <person name="Wang Y."/>
            <person name="Lim L."/>
            <person name="Massoumi Alamouti S."/>
            <person name="Jackman S."/>
            <person name="Docking R."/>
            <person name="Robertson G."/>
            <person name="Birol I."/>
            <person name="Bohlmann J."/>
            <person name="Breuil C."/>
        </authorList>
    </citation>
    <scope>NUCLEOTIDE SEQUENCE [LARGE SCALE GENOMIC DNA]</scope>
    <source>
        <strain evidence="3 4">UAMH 11346</strain>
    </source>
</reference>
<dbReference type="Proteomes" id="UP000016923">
    <property type="component" value="Unassembled WGS sequence"/>
</dbReference>
<dbReference type="EMBL" id="KE148147">
    <property type="protein sequence ID" value="EPE09341.1"/>
    <property type="molecule type" value="Genomic_DNA"/>
</dbReference>
<dbReference type="Gene3D" id="2.20.70.10">
    <property type="match status" value="1"/>
</dbReference>
<keyword evidence="4" id="KW-1185">Reference proteome</keyword>
<proteinExistence type="predicted"/>
<feature type="region of interest" description="Disordered" evidence="1">
    <location>
        <begin position="254"/>
        <end position="316"/>
    </location>
</feature>
<accession>S3CBK7</accession>
<dbReference type="PROSITE" id="PS50020">
    <property type="entry name" value="WW_DOMAIN_2"/>
    <property type="match status" value="1"/>
</dbReference>